<gene>
    <name evidence="2" type="ordered locus">Os01g0910400</name>
    <name evidence="2" type="ORF">OSNPB_010910400</name>
</gene>
<organism evidence="2 3">
    <name type="scientific">Oryza sativa subsp. japonica</name>
    <name type="common">Rice</name>
    <dbReference type="NCBI Taxonomy" id="39947"/>
    <lineage>
        <taxon>Eukaryota</taxon>
        <taxon>Viridiplantae</taxon>
        <taxon>Streptophyta</taxon>
        <taxon>Embryophyta</taxon>
        <taxon>Tracheophyta</taxon>
        <taxon>Spermatophyta</taxon>
        <taxon>Magnoliopsida</taxon>
        <taxon>Liliopsida</taxon>
        <taxon>Poales</taxon>
        <taxon>Poaceae</taxon>
        <taxon>BOP clade</taxon>
        <taxon>Oryzoideae</taxon>
        <taxon>Oryzeae</taxon>
        <taxon>Oryzinae</taxon>
        <taxon>Oryza</taxon>
        <taxon>Oryza sativa</taxon>
    </lineage>
</organism>
<keyword evidence="1" id="KW-1133">Transmembrane helix</keyword>
<dbReference type="AlphaFoldDB" id="A0A0P0VBU5"/>
<keyword evidence="1" id="KW-0812">Transmembrane</keyword>
<dbReference type="Gramene" id="Os01t0910400-00">
    <property type="protein sequence ID" value="Os01t0910400-00"/>
    <property type="gene ID" value="Os01g0910400"/>
</dbReference>
<keyword evidence="1" id="KW-0472">Membrane</keyword>
<evidence type="ECO:0000256" key="1">
    <source>
        <dbReference type="SAM" id="Phobius"/>
    </source>
</evidence>
<reference evidence="2 3" key="3">
    <citation type="journal article" date="2013" name="Rice">
        <title>Improvement of the Oryza sativa Nipponbare reference genome using next generation sequence and optical map data.</title>
        <authorList>
            <person name="Kawahara Y."/>
            <person name="de la Bastide M."/>
            <person name="Hamilton J.P."/>
            <person name="Kanamori H."/>
            <person name="McCombie W.R."/>
            <person name="Ouyang S."/>
            <person name="Schwartz D.C."/>
            <person name="Tanaka T."/>
            <person name="Wu J."/>
            <person name="Zhou S."/>
            <person name="Childs K.L."/>
            <person name="Davidson R.M."/>
            <person name="Lin H."/>
            <person name="Quesada-Ocampo L."/>
            <person name="Vaillancourt B."/>
            <person name="Sakai H."/>
            <person name="Lee S.S."/>
            <person name="Kim J."/>
            <person name="Numa H."/>
            <person name="Itoh T."/>
            <person name="Buell C.R."/>
            <person name="Matsumoto T."/>
        </authorList>
    </citation>
    <scope>NUCLEOTIDE SEQUENCE [LARGE SCALE GENOMIC DNA]</scope>
    <source>
        <strain evidence="3">cv. Nipponbare</strain>
    </source>
</reference>
<accession>A0A0P0VBU5</accession>
<dbReference type="EMBL" id="AP014957">
    <property type="protein sequence ID" value="BAS75831.1"/>
    <property type="molecule type" value="Genomic_DNA"/>
</dbReference>
<dbReference type="eggNOG" id="ENOG502QQAA">
    <property type="taxonomic scope" value="Eukaryota"/>
</dbReference>
<proteinExistence type="predicted"/>
<dbReference type="PaxDb" id="39947-A0A0P0VBU5"/>
<evidence type="ECO:0000313" key="3">
    <source>
        <dbReference type="Proteomes" id="UP000059680"/>
    </source>
</evidence>
<protein>
    <submittedName>
        <fullName evidence="2">Os01g0910400 protein</fullName>
    </submittedName>
</protein>
<feature type="non-terminal residue" evidence="2">
    <location>
        <position position="1"/>
    </location>
</feature>
<dbReference type="InParanoid" id="A0A0P0VBU5"/>
<reference evidence="2 3" key="2">
    <citation type="journal article" date="2013" name="Plant Cell Physiol.">
        <title>Rice Annotation Project Database (RAP-DB): an integrative and interactive database for rice genomics.</title>
        <authorList>
            <person name="Sakai H."/>
            <person name="Lee S.S."/>
            <person name="Tanaka T."/>
            <person name="Numa H."/>
            <person name="Kim J."/>
            <person name="Kawahara Y."/>
            <person name="Wakimoto H."/>
            <person name="Yang C.C."/>
            <person name="Iwamoto M."/>
            <person name="Abe T."/>
            <person name="Yamada Y."/>
            <person name="Muto A."/>
            <person name="Inokuchi H."/>
            <person name="Ikemura T."/>
            <person name="Matsumoto T."/>
            <person name="Sasaki T."/>
            <person name="Itoh T."/>
        </authorList>
    </citation>
    <scope>NUCLEOTIDE SEQUENCE [LARGE SCALE GENOMIC DNA]</scope>
    <source>
        <strain evidence="3">cv. Nipponbare</strain>
    </source>
</reference>
<keyword evidence="3" id="KW-1185">Reference proteome</keyword>
<name>A0A0P0VBU5_ORYSJ</name>
<reference evidence="3" key="1">
    <citation type="journal article" date="2005" name="Nature">
        <title>The map-based sequence of the rice genome.</title>
        <authorList>
            <consortium name="International rice genome sequencing project (IRGSP)"/>
            <person name="Matsumoto T."/>
            <person name="Wu J."/>
            <person name="Kanamori H."/>
            <person name="Katayose Y."/>
            <person name="Fujisawa M."/>
            <person name="Namiki N."/>
            <person name="Mizuno H."/>
            <person name="Yamamoto K."/>
            <person name="Antonio B.A."/>
            <person name="Baba T."/>
            <person name="Sakata K."/>
            <person name="Nagamura Y."/>
            <person name="Aoki H."/>
            <person name="Arikawa K."/>
            <person name="Arita K."/>
            <person name="Bito T."/>
            <person name="Chiden Y."/>
            <person name="Fujitsuka N."/>
            <person name="Fukunaka R."/>
            <person name="Hamada M."/>
            <person name="Harada C."/>
            <person name="Hayashi A."/>
            <person name="Hijishita S."/>
            <person name="Honda M."/>
            <person name="Hosokawa S."/>
            <person name="Ichikawa Y."/>
            <person name="Idonuma A."/>
            <person name="Iijima M."/>
            <person name="Ikeda M."/>
            <person name="Ikeno M."/>
            <person name="Ito K."/>
            <person name="Ito S."/>
            <person name="Ito T."/>
            <person name="Ito Y."/>
            <person name="Ito Y."/>
            <person name="Iwabuchi A."/>
            <person name="Kamiya K."/>
            <person name="Karasawa W."/>
            <person name="Kurita K."/>
            <person name="Katagiri S."/>
            <person name="Kikuta A."/>
            <person name="Kobayashi H."/>
            <person name="Kobayashi N."/>
            <person name="Machita K."/>
            <person name="Maehara T."/>
            <person name="Masukawa M."/>
            <person name="Mizubayashi T."/>
            <person name="Mukai Y."/>
            <person name="Nagasaki H."/>
            <person name="Nagata Y."/>
            <person name="Naito S."/>
            <person name="Nakashima M."/>
            <person name="Nakama Y."/>
            <person name="Nakamichi Y."/>
            <person name="Nakamura M."/>
            <person name="Meguro A."/>
            <person name="Negishi M."/>
            <person name="Ohta I."/>
            <person name="Ohta T."/>
            <person name="Okamoto M."/>
            <person name="Ono N."/>
            <person name="Saji S."/>
            <person name="Sakaguchi M."/>
            <person name="Sakai K."/>
            <person name="Shibata M."/>
            <person name="Shimokawa T."/>
            <person name="Song J."/>
            <person name="Takazaki Y."/>
            <person name="Terasawa K."/>
            <person name="Tsugane M."/>
            <person name="Tsuji K."/>
            <person name="Ueda S."/>
            <person name="Waki K."/>
            <person name="Yamagata H."/>
            <person name="Yamamoto M."/>
            <person name="Yamamoto S."/>
            <person name="Yamane H."/>
            <person name="Yoshiki S."/>
            <person name="Yoshihara R."/>
            <person name="Yukawa K."/>
            <person name="Zhong H."/>
            <person name="Yano M."/>
            <person name="Yuan Q."/>
            <person name="Ouyang S."/>
            <person name="Liu J."/>
            <person name="Jones K.M."/>
            <person name="Gansberger K."/>
            <person name="Moffat K."/>
            <person name="Hill J."/>
            <person name="Bera J."/>
            <person name="Fadrosh D."/>
            <person name="Jin S."/>
            <person name="Johri S."/>
            <person name="Kim M."/>
            <person name="Overton L."/>
            <person name="Reardon M."/>
            <person name="Tsitrin T."/>
            <person name="Vuong H."/>
            <person name="Weaver B."/>
            <person name="Ciecko A."/>
            <person name="Tallon L."/>
            <person name="Jackson J."/>
            <person name="Pai G."/>
            <person name="Aken S.V."/>
            <person name="Utterback T."/>
            <person name="Reidmuller S."/>
            <person name="Feldblyum T."/>
            <person name="Hsiao J."/>
            <person name="Zismann V."/>
            <person name="Iobst S."/>
            <person name="de Vazeille A.R."/>
            <person name="Buell C.R."/>
            <person name="Ying K."/>
            <person name="Li Y."/>
            <person name="Lu T."/>
            <person name="Huang Y."/>
            <person name="Zhao Q."/>
            <person name="Feng Q."/>
            <person name="Zhang L."/>
            <person name="Zhu J."/>
            <person name="Weng Q."/>
            <person name="Mu J."/>
            <person name="Lu Y."/>
            <person name="Fan D."/>
            <person name="Liu Y."/>
            <person name="Guan J."/>
            <person name="Zhang Y."/>
            <person name="Yu S."/>
            <person name="Liu X."/>
            <person name="Zhang Y."/>
            <person name="Hong G."/>
            <person name="Han B."/>
            <person name="Choisne N."/>
            <person name="Demange N."/>
            <person name="Orjeda G."/>
            <person name="Samain S."/>
            <person name="Cattolico L."/>
            <person name="Pelletier E."/>
            <person name="Couloux A."/>
            <person name="Segurens B."/>
            <person name="Wincker P."/>
            <person name="D'Hont A."/>
            <person name="Scarpelli C."/>
            <person name="Weissenbach J."/>
            <person name="Salanoubat M."/>
            <person name="Quetier F."/>
            <person name="Yu Y."/>
            <person name="Kim H.R."/>
            <person name="Rambo T."/>
            <person name="Currie J."/>
            <person name="Collura K."/>
            <person name="Luo M."/>
            <person name="Yang T."/>
            <person name="Ammiraju J.S.S."/>
            <person name="Engler F."/>
            <person name="Soderlund C."/>
            <person name="Wing R.A."/>
            <person name="Palmer L.E."/>
            <person name="de la Bastide M."/>
            <person name="Spiegel L."/>
            <person name="Nascimento L."/>
            <person name="Zutavern T."/>
            <person name="O'Shaughnessy A."/>
            <person name="Dike S."/>
            <person name="Dedhia N."/>
            <person name="Preston R."/>
            <person name="Balija V."/>
            <person name="McCombie W.R."/>
            <person name="Chow T."/>
            <person name="Chen H."/>
            <person name="Chung M."/>
            <person name="Chen C."/>
            <person name="Shaw J."/>
            <person name="Wu H."/>
            <person name="Hsiao K."/>
            <person name="Chao Y."/>
            <person name="Chu M."/>
            <person name="Cheng C."/>
            <person name="Hour A."/>
            <person name="Lee P."/>
            <person name="Lin S."/>
            <person name="Lin Y."/>
            <person name="Liou J."/>
            <person name="Liu S."/>
            <person name="Hsing Y."/>
            <person name="Raghuvanshi S."/>
            <person name="Mohanty A."/>
            <person name="Bharti A.K."/>
            <person name="Gaur A."/>
            <person name="Gupta V."/>
            <person name="Kumar D."/>
            <person name="Ravi V."/>
            <person name="Vij S."/>
            <person name="Kapur A."/>
            <person name="Khurana P."/>
            <person name="Khurana P."/>
            <person name="Khurana J.P."/>
            <person name="Tyagi A.K."/>
            <person name="Gaikwad K."/>
            <person name="Singh A."/>
            <person name="Dalal V."/>
            <person name="Srivastava S."/>
            <person name="Dixit A."/>
            <person name="Pal A.K."/>
            <person name="Ghazi I.A."/>
            <person name="Yadav M."/>
            <person name="Pandit A."/>
            <person name="Bhargava A."/>
            <person name="Sureshbabu K."/>
            <person name="Batra K."/>
            <person name="Sharma T.R."/>
            <person name="Mohapatra T."/>
            <person name="Singh N.K."/>
            <person name="Messing J."/>
            <person name="Nelson A.B."/>
            <person name="Fuks G."/>
            <person name="Kavchok S."/>
            <person name="Keizer G."/>
            <person name="Linton E."/>
            <person name="Llaca V."/>
            <person name="Song R."/>
            <person name="Tanyolac B."/>
            <person name="Young S."/>
            <person name="Ho-Il K."/>
            <person name="Hahn J.H."/>
            <person name="Sangsakoo G."/>
            <person name="Vanavichit A."/>
            <person name="de Mattos Luiz.A.T."/>
            <person name="Zimmer P.D."/>
            <person name="Malone G."/>
            <person name="Dellagostin O."/>
            <person name="de Oliveira A.C."/>
            <person name="Bevan M."/>
            <person name="Bancroft I."/>
            <person name="Minx P."/>
            <person name="Cordum H."/>
            <person name="Wilson R."/>
            <person name="Cheng Z."/>
            <person name="Jin W."/>
            <person name="Jiang J."/>
            <person name="Leong S.A."/>
            <person name="Iwama H."/>
            <person name="Gojobori T."/>
            <person name="Itoh T."/>
            <person name="Niimura Y."/>
            <person name="Fujii Y."/>
            <person name="Habara T."/>
            <person name="Sakai H."/>
            <person name="Sato Y."/>
            <person name="Wilson G."/>
            <person name="Kumar K."/>
            <person name="McCouch S."/>
            <person name="Juretic N."/>
            <person name="Hoen D."/>
            <person name="Wright S."/>
            <person name="Bruskiewich R."/>
            <person name="Bureau T."/>
            <person name="Miyao A."/>
            <person name="Hirochika H."/>
            <person name="Nishikawa T."/>
            <person name="Kadowaki K."/>
            <person name="Sugiura M."/>
            <person name="Burr B."/>
            <person name="Sasaki T."/>
        </authorList>
    </citation>
    <scope>NUCLEOTIDE SEQUENCE [LARGE SCALE GENOMIC DNA]</scope>
    <source>
        <strain evidence="3">cv. Nipponbare</strain>
    </source>
</reference>
<feature type="transmembrane region" description="Helical" evidence="1">
    <location>
        <begin position="54"/>
        <end position="75"/>
    </location>
</feature>
<dbReference type="STRING" id="39947.A0A0P0VBU5"/>
<evidence type="ECO:0000313" key="2">
    <source>
        <dbReference type="EMBL" id="BAS75831.1"/>
    </source>
</evidence>
<sequence length="191" mass="21721">RFLWPHLTIWTKDHIISNSIVLVWQYPFANKFLCRNVKACHSSGLPRSNEGMRLLFSAVIGVMLGYLFGISFPTVNVTKLHFPSSIISYIEDKDSGITTQTLLNHAWTSANSKKRNNSESNSDEIPKVLKALHLALLCLKQTFIFEDCGVNLVRILLASQDTLLPSQLDTLKRQILMQQSKRKLHNYVVPL</sequence>
<dbReference type="Proteomes" id="UP000059680">
    <property type="component" value="Chromosome 1"/>
</dbReference>